<feature type="domain" description="F-box" evidence="2">
    <location>
        <begin position="13"/>
        <end position="59"/>
    </location>
</feature>
<dbReference type="SUPFAM" id="SSF69304">
    <property type="entry name" value="Tricorn protease N-terminal domain"/>
    <property type="match status" value="1"/>
</dbReference>
<dbReference type="AlphaFoldDB" id="A0A0D9ZTZ0"/>
<reference evidence="3" key="1">
    <citation type="submission" date="2015-04" db="UniProtKB">
        <authorList>
            <consortium name="EnsemblPlants"/>
        </authorList>
    </citation>
    <scope>IDENTIFICATION</scope>
</reference>
<dbReference type="CDD" id="cd22157">
    <property type="entry name" value="F-box_AtFBW1-like"/>
    <property type="match status" value="2"/>
</dbReference>
<evidence type="ECO:0000259" key="2">
    <source>
        <dbReference type="PROSITE" id="PS50181"/>
    </source>
</evidence>
<dbReference type="eggNOG" id="ENOG502QWH8">
    <property type="taxonomic scope" value="Eukaryota"/>
</dbReference>
<keyword evidence="4" id="KW-1185">Reference proteome</keyword>
<organism evidence="3">
    <name type="scientific">Oryza glumipatula</name>
    <dbReference type="NCBI Taxonomy" id="40148"/>
    <lineage>
        <taxon>Eukaryota</taxon>
        <taxon>Viridiplantae</taxon>
        <taxon>Streptophyta</taxon>
        <taxon>Embryophyta</taxon>
        <taxon>Tracheophyta</taxon>
        <taxon>Spermatophyta</taxon>
        <taxon>Magnoliopsida</taxon>
        <taxon>Liliopsida</taxon>
        <taxon>Poales</taxon>
        <taxon>Poaceae</taxon>
        <taxon>BOP clade</taxon>
        <taxon>Oryzoideae</taxon>
        <taxon>Oryzeae</taxon>
        <taxon>Oryzinae</taxon>
        <taxon>Oryza</taxon>
    </lineage>
</organism>
<dbReference type="SMART" id="SM00256">
    <property type="entry name" value="FBOX"/>
    <property type="match status" value="2"/>
</dbReference>
<dbReference type="InterPro" id="IPR017451">
    <property type="entry name" value="F-box-assoc_interact_dom"/>
</dbReference>
<dbReference type="PROSITE" id="PS50181">
    <property type="entry name" value="FBOX"/>
    <property type="match status" value="1"/>
</dbReference>
<dbReference type="NCBIfam" id="TIGR01640">
    <property type="entry name" value="F_box_assoc_1"/>
    <property type="match status" value="1"/>
</dbReference>
<feature type="compositionally biased region" description="Basic and acidic residues" evidence="1">
    <location>
        <begin position="420"/>
        <end position="432"/>
    </location>
</feature>
<evidence type="ECO:0000313" key="4">
    <source>
        <dbReference type="Proteomes" id="UP000026961"/>
    </source>
</evidence>
<dbReference type="Proteomes" id="UP000026961">
    <property type="component" value="Chromosome 5"/>
</dbReference>
<dbReference type="Gramene" id="OGLUM05G02650.2">
    <property type="protein sequence ID" value="OGLUM05G02650.2"/>
    <property type="gene ID" value="OGLUM05G02650"/>
</dbReference>
<feature type="region of interest" description="Disordered" evidence="1">
    <location>
        <begin position="420"/>
        <end position="456"/>
    </location>
</feature>
<dbReference type="Pfam" id="PF08268">
    <property type="entry name" value="FBA_3"/>
    <property type="match status" value="2"/>
</dbReference>
<evidence type="ECO:0000256" key="1">
    <source>
        <dbReference type="SAM" id="MobiDB-lite"/>
    </source>
</evidence>
<dbReference type="InterPro" id="IPR011044">
    <property type="entry name" value="Quino_amine_DH_bsu"/>
</dbReference>
<dbReference type="SUPFAM" id="SSF81383">
    <property type="entry name" value="F-box domain"/>
    <property type="match status" value="2"/>
</dbReference>
<reference evidence="3" key="2">
    <citation type="submission" date="2018-05" db="EMBL/GenBank/DDBJ databases">
        <title>OgluRS3 (Oryza glumaepatula Reference Sequence Version 3).</title>
        <authorList>
            <person name="Zhang J."/>
            <person name="Kudrna D."/>
            <person name="Lee S."/>
            <person name="Talag J."/>
            <person name="Welchert J."/>
            <person name="Wing R.A."/>
        </authorList>
    </citation>
    <scope>NUCLEOTIDE SEQUENCE [LARGE SCALE GENOMIC DNA]</scope>
</reference>
<dbReference type="InterPro" id="IPR013187">
    <property type="entry name" value="F-box-assoc_dom_typ3"/>
</dbReference>
<accession>A0A0D9ZTZ0</accession>
<evidence type="ECO:0000313" key="3">
    <source>
        <dbReference type="EnsemblPlants" id="OGLUM05G02650.2"/>
    </source>
</evidence>
<dbReference type="InterPro" id="IPR036047">
    <property type="entry name" value="F-box-like_dom_sf"/>
</dbReference>
<sequence length="881" mass="100371">MAMELERATKKRRGGIDDLPDDLIVEILSRLPAKSVCRFKCVSWRWRRLISHRDHRKKLPHTLSGFISRYCGPLNDDELVSIPHFDSIDGGEEDEEEHRLVPDPSLSFLLGYMSISPKDCCNGLLLCLCCKNSPRDESDYVVCNTATQRWIILPEIDDYDQLATIRLCFDPALSPYFHVFAILEDADGRITGVEIFSSETGRWSHRENGWVDQDDHMVRPDAKSVFVDGMVNFISFRSAIIAVDMEGKKWKTIPFLEQMNCQCFCSGNLAFIGQSQGHLYYINSRNRDSSILSVWTLDDYCSRQWSFKYNISTSQLFGWTNMRLEREYNLIAIHPDCNMIFYVSRDEGQNTLPSYDMDRGEINSICNIRDPFWNPWDPCLPYVPVFMENRIPPQKSSSFLPKRLGRNLSLGAIKISEHGPAERVKEECKEGHGNINNAGAGEGEDAAGEEAAPPKEAAEPDLAMLSAKMDAFLAGREADAPTSFSELERATKKRCGGIDGDNPAADLTDDLIVEILSRLPAKSVYRFKCVSWRWRRLISHRDHRKKLPHTLAGFISHYSVPLHDGIVLIPHFDSIDGGEEDEEEHRLVPDPSLSFLPGYRTIFPKDCCNGLLLCLCCKNSPRDESDYVVCNPATQRWIILPEIDRADPVSTVRLGFDPALSPYFHVFAILEHVDGCVSSVEIFSLETGAWSHRENGWGDEDDHTVHPDVKSAFVDGMVNFISYNSAIIAVDTEGKKWKTIPFLEEMTCECISNGILAFIGQSQGHLYYINFRDRDSSILSVWTLDDYCSCGWSFKYNISTSQLFGWTNMKLEREYSLIAIHPECNMIFYVFRDEGQNTLLSYDMDHGKVNSICNMRDPFWKTWDPCLPYVPVFMESLPDHA</sequence>
<dbReference type="HOGENOM" id="CLU_022847_3_0_1"/>
<dbReference type="SUPFAM" id="SSF50969">
    <property type="entry name" value="YVTN repeat-like/Quinoprotein amine dehydrogenase"/>
    <property type="match status" value="1"/>
</dbReference>
<dbReference type="PANTHER" id="PTHR35546">
    <property type="entry name" value="F-BOX PROTEIN INTERACTION DOMAIN PROTEIN-RELATED"/>
    <property type="match status" value="1"/>
</dbReference>
<dbReference type="InterPro" id="IPR001810">
    <property type="entry name" value="F-box_dom"/>
</dbReference>
<dbReference type="EnsemblPlants" id="OGLUM05G02650.2">
    <property type="protein sequence ID" value="OGLUM05G02650.2"/>
    <property type="gene ID" value="OGLUM05G02650"/>
</dbReference>
<dbReference type="STRING" id="40148.A0A0D9ZTZ0"/>
<dbReference type="Gene3D" id="1.20.1280.50">
    <property type="match status" value="2"/>
</dbReference>
<dbReference type="Pfam" id="PF00646">
    <property type="entry name" value="F-box"/>
    <property type="match status" value="2"/>
</dbReference>
<protein>
    <recommendedName>
        <fullName evidence="2">F-box domain-containing protein</fullName>
    </recommendedName>
</protein>
<dbReference type="InterPro" id="IPR055290">
    <property type="entry name" value="At3g26010-like"/>
</dbReference>
<dbReference type="PANTHER" id="PTHR35546:SF105">
    <property type="entry name" value="OS05G0139200 PROTEIN"/>
    <property type="match status" value="1"/>
</dbReference>
<name>A0A0D9ZTZ0_9ORYZ</name>
<proteinExistence type="predicted"/>